<feature type="domain" description="CCHC-type" evidence="4">
    <location>
        <begin position="32"/>
        <end position="47"/>
    </location>
</feature>
<dbReference type="SMART" id="SM00343">
    <property type="entry name" value="ZnF_C2HC"/>
    <property type="match status" value="1"/>
</dbReference>
<dbReference type="VEuPathDB" id="VectorBase:HLOH_050591"/>
<dbReference type="GO" id="GO:0003676">
    <property type="term" value="F:nucleic acid binding"/>
    <property type="evidence" value="ECO:0007669"/>
    <property type="project" value="InterPro"/>
</dbReference>
<evidence type="ECO:0000313" key="5">
    <source>
        <dbReference type="EMBL" id="KAH9383911.1"/>
    </source>
</evidence>
<sequence length="365" mass="41498">MIVFAGNKVPYTLTYEWLEKRCYIYRKTRPVCLNCGEPGHRADVCPKPKGYACAICGRPNPTEEHPCTPVCVLCKGSHQTYAKECPLKFFRPDKPSKIADGEHKNEKNGEGRSQSRGRQQVRLRTSTSTSTTRGRSSSRDRSTSRRRQSTRKARNTSSNREGHAWSDKPWSHPPARQTSATKQTSSGRLLPGVEKTSSKVSCADWPPLPTHAQHTQQNDELQALRKENNTLKARLAVMEARIEELTKKNTQQHGMIETNTNSSPLQAQPQQHGQVQPHPPPSLGDIYQQIIQEFRAFREQTQAQLQKAQEKFTEMGEQIAGNRRYIQTANTATRREMQERKKRRKEPDLCKDTGILIQTPYATPL</sequence>
<evidence type="ECO:0000259" key="4">
    <source>
        <dbReference type="PROSITE" id="PS50158"/>
    </source>
</evidence>
<feature type="compositionally biased region" description="Basic residues" evidence="3">
    <location>
        <begin position="144"/>
        <end position="154"/>
    </location>
</feature>
<feature type="region of interest" description="Disordered" evidence="3">
    <location>
        <begin position="249"/>
        <end position="278"/>
    </location>
</feature>
<dbReference type="EMBL" id="JABSTR010001304">
    <property type="protein sequence ID" value="KAH9383911.1"/>
    <property type="molecule type" value="Genomic_DNA"/>
</dbReference>
<feature type="compositionally biased region" description="Polar residues" evidence="3">
    <location>
        <begin position="249"/>
        <end position="263"/>
    </location>
</feature>
<name>A0A9J6GZN6_HAELO</name>
<evidence type="ECO:0000313" key="6">
    <source>
        <dbReference type="Proteomes" id="UP000821853"/>
    </source>
</evidence>
<keyword evidence="1" id="KW-0862">Zinc</keyword>
<accession>A0A9J6GZN6</accession>
<proteinExistence type="predicted"/>
<dbReference type="InterPro" id="IPR036875">
    <property type="entry name" value="Znf_CCHC_sf"/>
</dbReference>
<dbReference type="Pfam" id="PF00098">
    <property type="entry name" value="zf-CCHC"/>
    <property type="match status" value="1"/>
</dbReference>
<dbReference type="GO" id="GO:0008270">
    <property type="term" value="F:zinc ion binding"/>
    <property type="evidence" value="ECO:0007669"/>
    <property type="project" value="UniProtKB-KW"/>
</dbReference>
<dbReference type="Proteomes" id="UP000821853">
    <property type="component" value="Unassembled WGS sequence"/>
</dbReference>
<evidence type="ECO:0000256" key="1">
    <source>
        <dbReference type="PROSITE-ProRule" id="PRU00047"/>
    </source>
</evidence>
<dbReference type="InterPro" id="IPR001878">
    <property type="entry name" value="Znf_CCHC"/>
</dbReference>
<feature type="compositionally biased region" description="Basic and acidic residues" evidence="3">
    <location>
        <begin position="96"/>
        <end position="110"/>
    </location>
</feature>
<feature type="region of interest" description="Disordered" evidence="3">
    <location>
        <begin position="96"/>
        <end position="216"/>
    </location>
</feature>
<feature type="compositionally biased region" description="Basic and acidic residues" evidence="3">
    <location>
        <begin position="333"/>
        <end position="351"/>
    </location>
</feature>
<keyword evidence="1" id="KW-0863">Zinc-finger</keyword>
<evidence type="ECO:0000256" key="2">
    <source>
        <dbReference type="SAM" id="Coils"/>
    </source>
</evidence>
<dbReference type="PROSITE" id="PS50158">
    <property type="entry name" value="ZF_CCHC"/>
    <property type="match status" value="1"/>
</dbReference>
<dbReference type="OrthoDB" id="8026949at2759"/>
<feature type="compositionally biased region" description="Low complexity" evidence="3">
    <location>
        <begin position="264"/>
        <end position="276"/>
    </location>
</feature>
<organism evidence="5 6">
    <name type="scientific">Haemaphysalis longicornis</name>
    <name type="common">Bush tick</name>
    <dbReference type="NCBI Taxonomy" id="44386"/>
    <lineage>
        <taxon>Eukaryota</taxon>
        <taxon>Metazoa</taxon>
        <taxon>Ecdysozoa</taxon>
        <taxon>Arthropoda</taxon>
        <taxon>Chelicerata</taxon>
        <taxon>Arachnida</taxon>
        <taxon>Acari</taxon>
        <taxon>Parasitiformes</taxon>
        <taxon>Ixodida</taxon>
        <taxon>Ixodoidea</taxon>
        <taxon>Ixodidae</taxon>
        <taxon>Haemaphysalinae</taxon>
        <taxon>Haemaphysalis</taxon>
    </lineage>
</organism>
<comment type="caution">
    <text evidence="5">The sequence shown here is derived from an EMBL/GenBank/DDBJ whole genome shotgun (WGS) entry which is preliminary data.</text>
</comment>
<feature type="region of interest" description="Disordered" evidence="3">
    <location>
        <begin position="333"/>
        <end position="365"/>
    </location>
</feature>
<feature type="compositionally biased region" description="Low complexity" evidence="3">
    <location>
        <begin position="111"/>
        <end position="135"/>
    </location>
</feature>
<feature type="compositionally biased region" description="Polar residues" evidence="3">
    <location>
        <begin position="176"/>
        <end position="187"/>
    </location>
</feature>
<gene>
    <name evidence="5" type="ORF">HPB48_025803</name>
</gene>
<protein>
    <recommendedName>
        <fullName evidence="4">CCHC-type domain-containing protein</fullName>
    </recommendedName>
</protein>
<evidence type="ECO:0000256" key="3">
    <source>
        <dbReference type="SAM" id="MobiDB-lite"/>
    </source>
</evidence>
<keyword evidence="2" id="KW-0175">Coiled coil</keyword>
<keyword evidence="6" id="KW-1185">Reference proteome</keyword>
<keyword evidence="1" id="KW-0479">Metal-binding</keyword>
<reference evidence="5 6" key="1">
    <citation type="journal article" date="2020" name="Cell">
        <title>Large-Scale Comparative Analyses of Tick Genomes Elucidate Their Genetic Diversity and Vector Capacities.</title>
        <authorList>
            <consortium name="Tick Genome and Microbiome Consortium (TIGMIC)"/>
            <person name="Jia N."/>
            <person name="Wang J."/>
            <person name="Shi W."/>
            <person name="Du L."/>
            <person name="Sun Y."/>
            <person name="Zhan W."/>
            <person name="Jiang J.F."/>
            <person name="Wang Q."/>
            <person name="Zhang B."/>
            <person name="Ji P."/>
            <person name="Bell-Sakyi L."/>
            <person name="Cui X.M."/>
            <person name="Yuan T.T."/>
            <person name="Jiang B.G."/>
            <person name="Yang W.F."/>
            <person name="Lam T.T."/>
            <person name="Chang Q.C."/>
            <person name="Ding S.J."/>
            <person name="Wang X.J."/>
            <person name="Zhu J.G."/>
            <person name="Ruan X.D."/>
            <person name="Zhao L."/>
            <person name="Wei J.T."/>
            <person name="Ye R.Z."/>
            <person name="Que T.C."/>
            <person name="Du C.H."/>
            <person name="Zhou Y.H."/>
            <person name="Cheng J.X."/>
            <person name="Dai P.F."/>
            <person name="Guo W.B."/>
            <person name="Han X.H."/>
            <person name="Huang E.J."/>
            <person name="Li L.F."/>
            <person name="Wei W."/>
            <person name="Gao Y.C."/>
            <person name="Liu J.Z."/>
            <person name="Shao H.Z."/>
            <person name="Wang X."/>
            <person name="Wang C.C."/>
            <person name="Yang T.C."/>
            <person name="Huo Q.B."/>
            <person name="Li W."/>
            <person name="Chen H.Y."/>
            <person name="Chen S.E."/>
            <person name="Zhou L.G."/>
            <person name="Ni X.B."/>
            <person name="Tian J.H."/>
            <person name="Sheng Y."/>
            <person name="Liu T."/>
            <person name="Pan Y.S."/>
            <person name="Xia L.Y."/>
            <person name="Li J."/>
            <person name="Zhao F."/>
            <person name="Cao W.C."/>
        </authorList>
    </citation>
    <scope>NUCLEOTIDE SEQUENCE [LARGE SCALE GENOMIC DNA]</scope>
    <source>
        <strain evidence="5">HaeL-2018</strain>
    </source>
</reference>
<dbReference type="AlphaFoldDB" id="A0A9J6GZN6"/>
<feature type="coiled-coil region" evidence="2">
    <location>
        <begin position="291"/>
        <end position="318"/>
    </location>
</feature>
<dbReference type="SUPFAM" id="SSF57756">
    <property type="entry name" value="Retrovirus zinc finger-like domains"/>
    <property type="match status" value="1"/>
</dbReference>
<feature type="compositionally biased region" description="Basic and acidic residues" evidence="3">
    <location>
        <begin position="160"/>
        <end position="170"/>
    </location>
</feature>